<dbReference type="Proteomes" id="UP000322887">
    <property type="component" value="Chromosome"/>
</dbReference>
<organism evidence="2 3">
    <name type="scientific">Gimesia maris</name>
    <dbReference type="NCBI Taxonomy" id="122"/>
    <lineage>
        <taxon>Bacteria</taxon>
        <taxon>Pseudomonadati</taxon>
        <taxon>Planctomycetota</taxon>
        <taxon>Planctomycetia</taxon>
        <taxon>Planctomycetales</taxon>
        <taxon>Planctomycetaceae</taxon>
        <taxon>Gimesia</taxon>
    </lineage>
</organism>
<keyword evidence="3" id="KW-1185">Reference proteome</keyword>
<protein>
    <submittedName>
        <fullName evidence="2">PAP2 superfamily protein</fullName>
    </submittedName>
</protein>
<evidence type="ECO:0000313" key="3">
    <source>
        <dbReference type="Proteomes" id="UP000322887"/>
    </source>
</evidence>
<sequence>MRSETLTPDCWCLLRQLRFTRTFNGAPVSAPFLTFPAFFSLRLSPTLHLCFPLCLKHTMNQTLTLKLQTYCAGSLISGRIFLLSVCLLALSMLSGCISTNHSTSGKWLSSTLQRSQAVSHDVTPGDQHKREQTAAEAGEEFGLSGLRGDDPAGSDWIDSTRGVLNQNRQIDETLPDDLPASVVVTGFLSEEPLGDFGCVNPSFETEMASERLTLWSKVKEDHANYYSNESLAWLAGGFGIGAIMANTSLDGGIQNHSQSSVLSASSDEWLHGLHAQKELGNGRYTIPLFAAAWVAGAMFETIPLVNRTGEWGERSLRAIIVGTPPMLAMQLATGASRPGETTANAKWKPFQDNNGVSGHSFMGAIPFLAAAKVTDKPLLKLAFYAGSTLVPLSRINDNRHYPSQVFLGWWMAWIATNAVDATQNPDRHWSVYPISWSGVSGVGFEYNW</sequence>
<dbReference type="InterPro" id="IPR000326">
    <property type="entry name" value="PAP2/HPO"/>
</dbReference>
<feature type="domain" description="Phosphatidic acid phosphatase type 2/haloperoxidase" evidence="1">
    <location>
        <begin position="349"/>
        <end position="418"/>
    </location>
</feature>
<evidence type="ECO:0000313" key="2">
    <source>
        <dbReference type="EMBL" id="QEG18526.1"/>
    </source>
</evidence>
<dbReference type="EMBL" id="CP042910">
    <property type="protein sequence ID" value="QEG18526.1"/>
    <property type="molecule type" value="Genomic_DNA"/>
</dbReference>
<evidence type="ECO:0000259" key="1">
    <source>
        <dbReference type="Pfam" id="PF01569"/>
    </source>
</evidence>
<dbReference type="Gene3D" id="1.20.144.10">
    <property type="entry name" value="Phosphatidic acid phosphatase type 2/haloperoxidase"/>
    <property type="match status" value="1"/>
</dbReference>
<proteinExistence type="predicted"/>
<gene>
    <name evidence="2" type="ORF">GmarT_44160</name>
</gene>
<accession>A0ABX5YRZ1</accession>
<name>A0ABX5YRZ1_9PLAN</name>
<dbReference type="InterPro" id="IPR036938">
    <property type="entry name" value="PAP2/HPO_sf"/>
</dbReference>
<dbReference type="Pfam" id="PF01569">
    <property type="entry name" value="PAP2"/>
    <property type="match status" value="1"/>
</dbReference>
<reference evidence="2 3" key="1">
    <citation type="submission" date="2019-08" db="EMBL/GenBank/DDBJ databases">
        <title>Deep-cultivation of Planctomycetes and their phenomic and genomic characterization uncovers novel biology.</title>
        <authorList>
            <person name="Wiegand S."/>
            <person name="Jogler M."/>
            <person name="Boedeker C."/>
            <person name="Pinto D."/>
            <person name="Vollmers J."/>
            <person name="Rivas-Marin E."/>
            <person name="Kohn T."/>
            <person name="Peeters S.H."/>
            <person name="Heuer A."/>
            <person name="Rast P."/>
            <person name="Oberbeckmann S."/>
            <person name="Bunk B."/>
            <person name="Jeske O."/>
            <person name="Meyerdierks A."/>
            <person name="Storesund J.E."/>
            <person name="Kallscheuer N."/>
            <person name="Luecker S."/>
            <person name="Lage O.M."/>
            <person name="Pohl T."/>
            <person name="Merkel B.J."/>
            <person name="Hornburger P."/>
            <person name="Mueller R.-W."/>
            <person name="Bruemmer F."/>
            <person name="Labrenz M."/>
            <person name="Spormann A.M."/>
            <person name="Op den Camp H."/>
            <person name="Overmann J."/>
            <person name="Amann R."/>
            <person name="Jetten M.S.M."/>
            <person name="Mascher T."/>
            <person name="Medema M.H."/>
            <person name="Devos D.P."/>
            <person name="Kaster A.-K."/>
            <person name="Ovreas L."/>
            <person name="Rohde M."/>
            <person name="Galperin M.Y."/>
            <person name="Jogler C."/>
        </authorList>
    </citation>
    <scope>NUCLEOTIDE SEQUENCE [LARGE SCALE GENOMIC DNA]</scope>
    <source>
        <strain evidence="2 3">DSM 8797</strain>
    </source>
</reference>
<dbReference type="SUPFAM" id="SSF48317">
    <property type="entry name" value="Acid phosphatase/Vanadium-dependent haloperoxidase"/>
    <property type="match status" value="1"/>
</dbReference>